<dbReference type="InterPro" id="IPR009057">
    <property type="entry name" value="Homeodomain-like_sf"/>
</dbReference>
<evidence type="ECO:0000256" key="4">
    <source>
        <dbReference type="PROSITE-ProRule" id="PRU00335"/>
    </source>
</evidence>
<dbReference type="PROSITE" id="PS50977">
    <property type="entry name" value="HTH_TETR_2"/>
    <property type="match status" value="1"/>
</dbReference>
<gene>
    <name evidence="6" type="ORF">SAMN06273572_1102</name>
</gene>
<dbReference type="SUPFAM" id="SSF46689">
    <property type="entry name" value="Homeodomain-like"/>
    <property type="match status" value="1"/>
</dbReference>
<sequence length="196" mass="21577">MTVSLRERRRQQTAREIQLATLELAHQHELENVTTEEIAAAAGVSTRTFFNYFTNKEAAAVGAPPPFREEDKNALAAGTGALADDIKQFLDRHIEDLGKDDPIIKMMGRVIRSNEKASGILEGFLKMERDELTDCLCKRVQNRQTAASLAGATTSAIGRAIYLWNHEPDLSLGAALDMAWEGLLEASVLLTLPARD</sequence>
<keyword evidence="2 4" id="KW-0238">DNA-binding</keyword>
<evidence type="ECO:0000259" key="5">
    <source>
        <dbReference type="PROSITE" id="PS50977"/>
    </source>
</evidence>
<dbReference type="Pfam" id="PF00440">
    <property type="entry name" value="TetR_N"/>
    <property type="match status" value="1"/>
</dbReference>
<dbReference type="Proteomes" id="UP000220034">
    <property type="component" value="Unassembled WGS sequence"/>
</dbReference>
<evidence type="ECO:0000256" key="2">
    <source>
        <dbReference type="ARBA" id="ARBA00023125"/>
    </source>
</evidence>
<feature type="domain" description="HTH tetR-type" evidence="5">
    <location>
        <begin position="11"/>
        <end position="71"/>
    </location>
</feature>
<name>A0A2C9CVU1_9RHOB</name>
<protein>
    <submittedName>
        <fullName evidence="6">Transcriptional regulator, TetR family</fullName>
    </submittedName>
</protein>
<evidence type="ECO:0000256" key="1">
    <source>
        <dbReference type="ARBA" id="ARBA00023015"/>
    </source>
</evidence>
<evidence type="ECO:0000313" key="6">
    <source>
        <dbReference type="EMBL" id="SOH95333.1"/>
    </source>
</evidence>
<dbReference type="EMBL" id="OCTN01000010">
    <property type="protein sequence ID" value="SOH95333.1"/>
    <property type="molecule type" value="Genomic_DNA"/>
</dbReference>
<dbReference type="GO" id="GO:0003700">
    <property type="term" value="F:DNA-binding transcription factor activity"/>
    <property type="evidence" value="ECO:0007669"/>
    <property type="project" value="TreeGrafter"/>
</dbReference>
<keyword evidence="1" id="KW-0805">Transcription regulation</keyword>
<proteinExistence type="predicted"/>
<dbReference type="RefSeq" id="WP_097931742.1">
    <property type="nucleotide sequence ID" value="NZ_OCTN01000010.1"/>
</dbReference>
<evidence type="ECO:0000313" key="7">
    <source>
        <dbReference type="Proteomes" id="UP000220034"/>
    </source>
</evidence>
<evidence type="ECO:0000256" key="3">
    <source>
        <dbReference type="ARBA" id="ARBA00023163"/>
    </source>
</evidence>
<dbReference type="InterPro" id="IPR050109">
    <property type="entry name" value="HTH-type_TetR-like_transc_reg"/>
</dbReference>
<dbReference type="InterPro" id="IPR001647">
    <property type="entry name" value="HTH_TetR"/>
</dbReference>
<dbReference type="Gene3D" id="1.10.357.10">
    <property type="entry name" value="Tetracycline Repressor, domain 2"/>
    <property type="match status" value="1"/>
</dbReference>
<keyword evidence="3" id="KW-0804">Transcription</keyword>
<dbReference type="GO" id="GO:0000976">
    <property type="term" value="F:transcription cis-regulatory region binding"/>
    <property type="evidence" value="ECO:0007669"/>
    <property type="project" value="TreeGrafter"/>
</dbReference>
<dbReference type="OrthoDB" id="9811084at2"/>
<feature type="DNA-binding region" description="H-T-H motif" evidence="4">
    <location>
        <begin position="34"/>
        <end position="53"/>
    </location>
</feature>
<dbReference type="AlphaFoldDB" id="A0A2C9CVU1"/>
<keyword evidence="7" id="KW-1185">Reference proteome</keyword>
<organism evidence="6 7">
    <name type="scientific">Pontivivens marinum</name>
    <dbReference type="NCBI Taxonomy" id="1690039"/>
    <lineage>
        <taxon>Bacteria</taxon>
        <taxon>Pseudomonadati</taxon>
        <taxon>Pseudomonadota</taxon>
        <taxon>Alphaproteobacteria</taxon>
        <taxon>Rhodobacterales</taxon>
        <taxon>Paracoccaceae</taxon>
        <taxon>Pontivivens</taxon>
    </lineage>
</organism>
<reference evidence="7" key="1">
    <citation type="submission" date="2017-09" db="EMBL/GenBank/DDBJ databases">
        <authorList>
            <person name="Varghese N."/>
            <person name="Submissions S."/>
        </authorList>
    </citation>
    <scope>NUCLEOTIDE SEQUENCE [LARGE SCALE GENOMIC DNA]</scope>
    <source>
        <strain evidence="7">C7</strain>
    </source>
</reference>
<dbReference type="PANTHER" id="PTHR30055:SF238">
    <property type="entry name" value="MYCOFACTOCIN BIOSYNTHESIS TRANSCRIPTIONAL REGULATOR MFTR-RELATED"/>
    <property type="match status" value="1"/>
</dbReference>
<dbReference type="PANTHER" id="PTHR30055">
    <property type="entry name" value="HTH-TYPE TRANSCRIPTIONAL REGULATOR RUTR"/>
    <property type="match status" value="1"/>
</dbReference>
<accession>A0A2C9CVU1</accession>